<dbReference type="InterPro" id="IPR013083">
    <property type="entry name" value="Znf_RING/FYVE/PHD"/>
</dbReference>
<dbReference type="GO" id="GO:0043130">
    <property type="term" value="F:ubiquitin binding"/>
    <property type="evidence" value="ECO:0007669"/>
    <property type="project" value="InterPro"/>
</dbReference>
<dbReference type="PROSITE" id="PS51140">
    <property type="entry name" value="CUE"/>
    <property type="match status" value="1"/>
</dbReference>
<dbReference type="CDD" id="cd18871">
    <property type="entry name" value="NUDIX_Cfim25_Nudt21"/>
    <property type="match status" value="1"/>
</dbReference>
<comment type="subcellular location">
    <subcellularLocation>
        <location evidence="3">Cytoplasm</location>
    </subcellularLocation>
    <subcellularLocation>
        <location evidence="2">Endoplasmic reticulum membrane</location>
        <topology evidence="2">Multi-pass membrane protein</topology>
    </subcellularLocation>
    <subcellularLocation>
        <location evidence="1">Nucleus</location>
    </subcellularLocation>
</comment>
<dbReference type="FunFam" id="3.90.79.10:FF:000008">
    <property type="entry name" value="cleavage and polyadenylation specificity factor subunit 5"/>
    <property type="match status" value="1"/>
</dbReference>
<evidence type="ECO:0000256" key="2">
    <source>
        <dbReference type="ARBA" id="ARBA00004477"/>
    </source>
</evidence>
<dbReference type="GO" id="GO:0031124">
    <property type="term" value="P:mRNA 3'-end processing"/>
    <property type="evidence" value="ECO:0007669"/>
    <property type="project" value="InterPro"/>
</dbReference>
<keyword evidence="18" id="KW-0539">Nucleus</keyword>
<dbReference type="GO" id="GO:0000151">
    <property type="term" value="C:ubiquitin ligase complex"/>
    <property type="evidence" value="ECO:0007669"/>
    <property type="project" value="TreeGrafter"/>
</dbReference>
<feature type="compositionally biased region" description="Low complexity" evidence="25">
    <location>
        <begin position="446"/>
        <end position="463"/>
    </location>
</feature>
<dbReference type="GO" id="GO:0070936">
    <property type="term" value="P:protein K48-linked ubiquitination"/>
    <property type="evidence" value="ECO:0007669"/>
    <property type="project" value="TreeGrafter"/>
</dbReference>
<evidence type="ECO:0000259" key="28">
    <source>
        <dbReference type="PROSITE" id="PS51140"/>
    </source>
</evidence>
<evidence type="ECO:0000256" key="7">
    <source>
        <dbReference type="ARBA" id="ARBA00022490"/>
    </source>
</evidence>
<feature type="transmembrane region" description="Helical" evidence="26">
    <location>
        <begin position="532"/>
        <end position="549"/>
    </location>
</feature>
<evidence type="ECO:0000256" key="13">
    <source>
        <dbReference type="ARBA" id="ARBA00022824"/>
    </source>
</evidence>
<evidence type="ECO:0000256" key="24">
    <source>
        <dbReference type="PROSITE-ProRule" id="PRU00175"/>
    </source>
</evidence>
<keyword evidence="16 26" id="KW-1133">Transmembrane helix</keyword>
<keyword evidence="10 26" id="KW-0812">Transmembrane</keyword>
<sequence length="1053" mass="116530">MSVVPPNRSQTGWPRGVNQFGNKYIQQTKPLTLERTINLYPLTNYTFGTKEPLYEKDSSVAARFQRMREEFDKIGMRRTVEGVLIVHEHRLPHVLLLQLGTTFFKLPGGELNPGEDEVEGLKRLMTEILGRQDGVLQDWVIDDCIGNWWRPNFEPPQYPYIPAHITKPKEHKKLFLVQLQEKALFAVPKNYKLVAAPLFELYDNAPGYGPIISSLPQLLSRGSSRKQGKGQVAGRPVVGVPTSRGSATRPGLDRSSAPSGLSDAWARPRSGALCVRGPGRAGVSAEDNAGFWAPGPAAWAFASQAAARPIGAGDGGRAPAPVPPAPCWGRRPAPSQPRLFRAGRGSSGSGAGRSGPARPGEAAAAAATAAAATATATPEPVGAVREAAAARPQRGEAWGLEAAAAAMPLLFLERFPWPSLRTYTGLSGLALLGTIVSAYRALSQPEARPGPGPAEAEPVTAPVQPDPAALVRPSTGGPRARDVAQYLLSDSLFVWVLVNTACCVLMLVAKLIQCIVFGPLRVSERQHLKDKFWNFIFYKFIFIFGVLNVQTVEEVVMWCLWFAGLVFLHLMVQLCKDRFEYLSFSPTTPMSSHGRVLSLLIAMLLSCCGLAVVCCVTGYTHGMHTLAFMAAESLLVTVRTAHVILRYVIHLWDLNHEGTWEGKGTYVYYTDFVMELTLLSLDLMHHIHMLLFGNIWLSMASLVIFMQLRYLFHEVQRRIRRHKNYLRVVGNMEARFAVATPEELAVNNDDCAICWDSMQAARKLPCGHLFHNSCLRSWLEQDTSCPTCRMSLNIADNNHVREEHQGENLDENLVPVAAAEGRPRLNQHNHFFHFDGSRIASWLPSFSVEVMHTTNILGITQASNSQLNAMAHQIQEMFPQVPYHLVLQDLQLTRSVEITTDNILEGRIQVPFPTQRSESIRPALNGPAERPNGEQEDGEASGQTERVPLDLSPRLEEALDFGELEAEPSEGEDFEARGSRFSKSADERQRMLVQRKDDLLQQARRRFLNRSSEGDSASDSCLPSEGTTSDPMTLRRRMLAAAAERRLQKQQSS</sequence>
<feature type="region of interest" description="Disordered" evidence="25">
    <location>
        <begin position="446"/>
        <end position="465"/>
    </location>
</feature>
<dbReference type="GO" id="GO:0005789">
    <property type="term" value="C:endoplasmic reticulum membrane"/>
    <property type="evidence" value="ECO:0007669"/>
    <property type="project" value="UniProtKB-SubCell"/>
</dbReference>
<reference evidence="30 31" key="1">
    <citation type="submission" date="2022-11" db="EMBL/GenBank/DDBJ databases">
        <title>Whole genome sequence of Eschrichtius robustus ER-17-0199.</title>
        <authorList>
            <person name="Bruniche-Olsen A."/>
            <person name="Black A.N."/>
            <person name="Fields C.J."/>
            <person name="Walden K."/>
            <person name="Dewoody J.A."/>
        </authorList>
    </citation>
    <scope>NUCLEOTIDE SEQUENCE [LARGE SCALE GENOMIC DNA]</scope>
    <source>
        <strain evidence="30">ER-17-0199</strain>
        <tissue evidence="30">Blubber</tissue>
    </source>
</reference>
<dbReference type="InterPro" id="IPR003892">
    <property type="entry name" value="CUE"/>
</dbReference>
<dbReference type="AlphaFoldDB" id="A0AB34HM22"/>
<feature type="domain" description="RING-type" evidence="27">
    <location>
        <begin position="751"/>
        <end position="789"/>
    </location>
</feature>
<keyword evidence="15" id="KW-0694">RNA-binding</keyword>
<evidence type="ECO:0000256" key="12">
    <source>
        <dbReference type="ARBA" id="ARBA00022771"/>
    </source>
</evidence>
<evidence type="ECO:0000256" key="4">
    <source>
        <dbReference type="ARBA" id="ARBA00004906"/>
    </source>
</evidence>
<comment type="catalytic activity">
    <reaction evidence="20">
        <text>[E2 ubiquitin-conjugating enzyme]-S-ubiquitinyl-L-cysteine + [acceptor protein]-L-cysteine = [E2 ubiquitin-conjugating enzyme]-L-cysteine + [acceptor protein]-S-ubiquitinyl-L-cysteine.</text>
        <dbReference type="EC" id="2.3.2.36"/>
    </reaction>
</comment>
<evidence type="ECO:0000256" key="20">
    <source>
        <dbReference type="ARBA" id="ARBA00034438"/>
    </source>
</evidence>
<dbReference type="Gene3D" id="1.10.8.10">
    <property type="entry name" value="DNA helicase RuvA subunit, C-terminal domain"/>
    <property type="match status" value="1"/>
</dbReference>
<dbReference type="EC" id="2.3.2.36" evidence="21"/>
<name>A0AB34HM22_ESCRO</name>
<dbReference type="InterPro" id="IPR001841">
    <property type="entry name" value="Znf_RING"/>
</dbReference>
<dbReference type="Pfam" id="PF13639">
    <property type="entry name" value="zf-RING_2"/>
    <property type="match status" value="1"/>
</dbReference>
<dbReference type="FunFam" id="1.10.8.10:FF:000026">
    <property type="entry name" value="E3 ubiquitin-protein ligase AMFR"/>
    <property type="match status" value="1"/>
</dbReference>
<dbReference type="InterPro" id="IPR016706">
    <property type="entry name" value="Cleav_polyA_spec_factor_su5"/>
</dbReference>
<evidence type="ECO:0000256" key="22">
    <source>
        <dbReference type="ARBA" id="ARBA00069722"/>
    </source>
</evidence>
<dbReference type="Gene3D" id="3.90.79.10">
    <property type="entry name" value="Nucleoside Triphosphate Pyrophosphohydrolase"/>
    <property type="match status" value="1"/>
</dbReference>
<dbReference type="GO" id="GO:0030968">
    <property type="term" value="P:endoplasmic reticulum unfolded protein response"/>
    <property type="evidence" value="ECO:0007669"/>
    <property type="project" value="TreeGrafter"/>
</dbReference>
<dbReference type="PROSITE" id="PS50089">
    <property type="entry name" value="ZF_RING_2"/>
    <property type="match status" value="1"/>
</dbReference>
<feature type="region of interest" description="Disordered" evidence="25">
    <location>
        <begin position="914"/>
        <end position="951"/>
    </location>
</feature>
<dbReference type="GO" id="GO:0003729">
    <property type="term" value="F:mRNA binding"/>
    <property type="evidence" value="ECO:0007669"/>
    <property type="project" value="InterPro"/>
</dbReference>
<dbReference type="Gene3D" id="3.30.40.10">
    <property type="entry name" value="Zinc/RING finger domain, C3HC4 (zinc finger)"/>
    <property type="match status" value="1"/>
</dbReference>
<evidence type="ECO:0000256" key="16">
    <source>
        <dbReference type="ARBA" id="ARBA00022989"/>
    </source>
</evidence>
<dbReference type="SUPFAM" id="SSF57850">
    <property type="entry name" value="RING/U-box"/>
    <property type="match status" value="1"/>
</dbReference>
<keyword evidence="12 24" id="KW-0863">Zinc-finger</keyword>
<evidence type="ECO:0000256" key="19">
    <source>
        <dbReference type="ARBA" id="ARBA00031189"/>
    </source>
</evidence>
<dbReference type="CDD" id="cd16455">
    <property type="entry name" value="RING-H2_AMFR"/>
    <property type="match status" value="1"/>
</dbReference>
<evidence type="ECO:0000256" key="10">
    <source>
        <dbReference type="ARBA" id="ARBA00022692"/>
    </source>
</evidence>
<keyword evidence="14" id="KW-0862">Zinc</keyword>
<feature type="region of interest" description="Disordered" evidence="25">
    <location>
        <begin position="327"/>
        <end position="386"/>
    </location>
</feature>
<feature type="domain" description="CUE" evidence="28">
    <location>
        <begin position="866"/>
        <end position="908"/>
    </location>
</feature>
<evidence type="ECO:0000259" key="29">
    <source>
        <dbReference type="PROSITE" id="PS51462"/>
    </source>
</evidence>
<dbReference type="SMART" id="SM00184">
    <property type="entry name" value="RING"/>
    <property type="match status" value="1"/>
</dbReference>
<feature type="region of interest" description="Disordered" evidence="25">
    <location>
        <begin position="1005"/>
        <end position="1035"/>
    </location>
</feature>
<feature type="transmembrane region" description="Helical" evidence="26">
    <location>
        <begin position="555"/>
        <end position="575"/>
    </location>
</feature>
<feature type="compositionally biased region" description="Acidic residues" evidence="25">
    <location>
        <begin position="964"/>
        <end position="973"/>
    </location>
</feature>
<evidence type="ECO:0000259" key="27">
    <source>
        <dbReference type="PROSITE" id="PS50089"/>
    </source>
</evidence>
<feature type="compositionally biased region" description="Low complexity" evidence="25">
    <location>
        <begin position="354"/>
        <end position="384"/>
    </location>
</feature>
<dbReference type="InterPro" id="IPR000086">
    <property type="entry name" value="NUDIX_hydrolase_dom"/>
</dbReference>
<dbReference type="PANTHER" id="PTHR15067:SF5">
    <property type="entry name" value="E3 UBIQUITIN-PROTEIN LIGASE AMFR"/>
    <property type="match status" value="1"/>
</dbReference>
<comment type="similarity">
    <text evidence="5">Belongs to the Nudix hydrolase family. CPSF5 subfamily.</text>
</comment>
<feature type="region of interest" description="Disordered" evidence="25">
    <location>
        <begin position="964"/>
        <end position="989"/>
    </location>
</feature>
<evidence type="ECO:0000313" key="31">
    <source>
        <dbReference type="Proteomes" id="UP001159641"/>
    </source>
</evidence>
<evidence type="ECO:0000256" key="11">
    <source>
        <dbReference type="ARBA" id="ARBA00022723"/>
    </source>
</evidence>
<dbReference type="InterPro" id="IPR040675">
    <property type="entry name" value="AMFR_Ube2g2-bd"/>
</dbReference>
<accession>A0AB34HM22</accession>
<dbReference type="FunFam" id="3.30.40.10:FF:000149">
    <property type="entry name" value="E3 ubiquitin-protein ligase AMFR"/>
    <property type="match status" value="1"/>
</dbReference>
<evidence type="ECO:0000256" key="14">
    <source>
        <dbReference type="ARBA" id="ARBA00022833"/>
    </source>
</evidence>
<evidence type="ECO:0000256" key="5">
    <source>
        <dbReference type="ARBA" id="ARBA00009710"/>
    </source>
</evidence>
<feature type="compositionally biased region" description="Basic and acidic residues" evidence="25">
    <location>
        <begin position="974"/>
        <end position="989"/>
    </location>
</feature>
<dbReference type="Proteomes" id="UP001159641">
    <property type="component" value="Unassembled WGS sequence"/>
</dbReference>
<evidence type="ECO:0000256" key="6">
    <source>
        <dbReference type="ARBA" id="ARBA00016266"/>
    </source>
</evidence>
<evidence type="ECO:0000256" key="17">
    <source>
        <dbReference type="ARBA" id="ARBA00023136"/>
    </source>
</evidence>
<dbReference type="Pfam" id="PF18442">
    <property type="entry name" value="G2BR"/>
    <property type="match status" value="1"/>
</dbReference>
<dbReference type="SMART" id="SM00546">
    <property type="entry name" value="CUE"/>
    <property type="match status" value="1"/>
</dbReference>
<dbReference type="EMBL" id="JAIQCJ010001161">
    <property type="protein sequence ID" value="KAJ8792036.1"/>
    <property type="molecule type" value="Genomic_DNA"/>
</dbReference>
<evidence type="ECO:0000256" key="18">
    <source>
        <dbReference type="ARBA" id="ARBA00023242"/>
    </source>
</evidence>
<evidence type="ECO:0000256" key="25">
    <source>
        <dbReference type="SAM" id="MobiDB-lite"/>
    </source>
</evidence>
<dbReference type="GO" id="GO:0005829">
    <property type="term" value="C:cytosol"/>
    <property type="evidence" value="ECO:0007669"/>
    <property type="project" value="TreeGrafter"/>
</dbReference>
<keyword evidence="8" id="KW-0507">mRNA processing</keyword>
<keyword evidence="17 26" id="KW-0472">Membrane</keyword>
<evidence type="ECO:0000256" key="26">
    <source>
        <dbReference type="SAM" id="Phobius"/>
    </source>
</evidence>
<proteinExistence type="inferred from homology"/>
<keyword evidence="31" id="KW-1185">Reference proteome</keyword>
<evidence type="ECO:0000256" key="1">
    <source>
        <dbReference type="ARBA" id="ARBA00004123"/>
    </source>
</evidence>
<comment type="pathway">
    <text evidence="4">Protein modification; protein ubiquitination.</text>
</comment>
<dbReference type="Pfam" id="PF13869">
    <property type="entry name" value="NUDIX_2"/>
    <property type="match status" value="1"/>
</dbReference>
<evidence type="ECO:0000256" key="8">
    <source>
        <dbReference type="ARBA" id="ARBA00022664"/>
    </source>
</evidence>
<dbReference type="Pfam" id="PF02845">
    <property type="entry name" value="CUE"/>
    <property type="match status" value="1"/>
</dbReference>
<dbReference type="InterPro" id="IPR057992">
    <property type="entry name" value="TPR_SYVN1_N"/>
</dbReference>
<dbReference type="GO" id="GO:0061630">
    <property type="term" value="F:ubiquitin protein ligase activity"/>
    <property type="evidence" value="ECO:0007669"/>
    <property type="project" value="UniProtKB-EC"/>
</dbReference>
<dbReference type="PROSITE" id="PS51462">
    <property type="entry name" value="NUDIX"/>
    <property type="match status" value="1"/>
</dbReference>
<keyword evidence="7" id="KW-0963">Cytoplasm</keyword>
<organism evidence="30 31">
    <name type="scientific">Eschrichtius robustus</name>
    <name type="common">California gray whale</name>
    <name type="synonym">Eschrichtius gibbosus</name>
    <dbReference type="NCBI Taxonomy" id="9764"/>
    <lineage>
        <taxon>Eukaryota</taxon>
        <taxon>Metazoa</taxon>
        <taxon>Chordata</taxon>
        <taxon>Craniata</taxon>
        <taxon>Vertebrata</taxon>
        <taxon>Euteleostomi</taxon>
        <taxon>Mammalia</taxon>
        <taxon>Eutheria</taxon>
        <taxon>Laurasiatheria</taxon>
        <taxon>Artiodactyla</taxon>
        <taxon>Whippomorpha</taxon>
        <taxon>Cetacea</taxon>
        <taxon>Mysticeti</taxon>
        <taxon>Eschrichtiidae</taxon>
        <taxon>Eschrichtius</taxon>
    </lineage>
</organism>
<dbReference type="GO" id="GO:0008270">
    <property type="term" value="F:zinc ion binding"/>
    <property type="evidence" value="ECO:0007669"/>
    <property type="project" value="UniProtKB-KW"/>
</dbReference>
<keyword evidence="11" id="KW-0479">Metal-binding</keyword>
<feature type="compositionally biased region" description="Polar residues" evidence="25">
    <location>
        <begin position="1009"/>
        <end position="1031"/>
    </location>
</feature>
<dbReference type="CDD" id="cd14421">
    <property type="entry name" value="CUE_AMFR"/>
    <property type="match status" value="1"/>
</dbReference>
<evidence type="ECO:0000256" key="3">
    <source>
        <dbReference type="ARBA" id="ARBA00004496"/>
    </source>
</evidence>
<evidence type="ECO:0000256" key="23">
    <source>
        <dbReference type="ARBA" id="ARBA00076914"/>
    </source>
</evidence>
<evidence type="ECO:0000313" key="30">
    <source>
        <dbReference type="EMBL" id="KAJ8792036.1"/>
    </source>
</evidence>
<feature type="transmembrane region" description="Helical" evidence="26">
    <location>
        <begin position="596"/>
        <end position="619"/>
    </location>
</feature>
<dbReference type="Pfam" id="PF25563">
    <property type="entry name" value="TPR_SYVN1_N"/>
    <property type="match status" value="1"/>
</dbReference>
<dbReference type="GO" id="GO:0006511">
    <property type="term" value="P:ubiquitin-dependent protein catabolic process"/>
    <property type="evidence" value="ECO:0007669"/>
    <property type="project" value="TreeGrafter"/>
</dbReference>
<evidence type="ECO:0000256" key="21">
    <source>
        <dbReference type="ARBA" id="ARBA00034523"/>
    </source>
</evidence>
<feature type="region of interest" description="Disordered" evidence="25">
    <location>
        <begin position="222"/>
        <end position="263"/>
    </location>
</feature>
<evidence type="ECO:0000256" key="15">
    <source>
        <dbReference type="ARBA" id="ARBA00022884"/>
    </source>
</evidence>
<keyword evidence="9" id="KW-0808">Transferase</keyword>
<comment type="caution">
    <text evidence="30">The sequence shown here is derived from an EMBL/GenBank/DDBJ whole genome shotgun (WGS) entry which is preliminary data.</text>
</comment>
<protein>
    <recommendedName>
        <fullName evidence="6">Cleavage and polyadenylation specificity factor subunit 5</fullName>
        <ecNumber evidence="21">2.3.2.36</ecNumber>
    </recommendedName>
    <alternativeName>
        <fullName evidence="23">Autocrine motility factor receptor</fullName>
    </alternativeName>
    <alternativeName>
        <fullName evidence="22">E3 ubiquitin-protein ligase AMFR</fullName>
    </alternativeName>
    <alternativeName>
        <fullName evidence="19">Nucleoside diphosphate-linked moiety X motif 21</fullName>
    </alternativeName>
</protein>
<gene>
    <name evidence="30" type="ORF">J1605_020185</name>
</gene>
<dbReference type="GO" id="GO:0005849">
    <property type="term" value="C:mRNA cleavage factor complex"/>
    <property type="evidence" value="ECO:0007669"/>
    <property type="project" value="InterPro"/>
</dbReference>
<feature type="domain" description="Nudix hydrolase" evidence="29">
    <location>
        <begin position="76"/>
        <end position="201"/>
    </location>
</feature>
<evidence type="ECO:0000256" key="9">
    <source>
        <dbReference type="ARBA" id="ARBA00022679"/>
    </source>
</evidence>
<feature type="transmembrane region" description="Helical" evidence="26">
    <location>
        <begin position="492"/>
        <end position="520"/>
    </location>
</feature>
<keyword evidence="13" id="KW-0256">Endoplasmic reticulum</keyword>
<feature type="transmembrane region" description="Helical" evidence="26">
    <location>
        <begin position="690"/>
        <end position="712"/>
    </location>
</feature>
<dbReference type="PANTHER" id="PTHR15067">
    <property type="entry name" value="E3 UBIQUITIN-PROTEIN LIGASE RNF8"/>
    <property type="match status" value="1"/>
</dbReference>